<evidence type="ECO:0000256" key="1">
    <source>
        <dbReference type="SAM" id="MobiDB-lite"/>
    </source>
</evidence>
<dbReference type="EMBL" id="BTGU01000035">
    <property type="protein sequence ID" value="GMN50822.1"/>
    <property type="molecule type" value="Genomic_DNA"/>
</dbReference>
<proteinExistence type="predicted"/>
<feature type="region of interest" description="Disordered" evidence="1">
    <location>
        <begin position="1"/>
        <end position="50"/>
    </location>
</feature>
<dbReference type="Proteomes" id="UP001187192">
    <property type="component" value="Unassembled WGS sequence"/>
</dbReference>
<sequence length="133" mass="14257">MLVATSLDVATTSPELRCNPSGPRSRPLPRRNIDLSHSSRLTDPPLHAAPSPPTIQAFAASLPPTPTKFAITSLVEEKRSVVAEISWNGLEENNQEMILTAVDPMAEAANRLVATGLAYSGVRSRKAAENSTR</sequence>
<protein>
    <submittedName>
        <fullName evidence="2">Uncharacterized protein</fullName>
    </submittedName>
</protein>
<accession>A0AA88ACR0</accession>
<dbReference type="AlphaFoldDB" id="A0AA88ACR0"/>
<evidence type="ECO:0000313" key="3">
    <source>
        <dbReference type="Proteomes" id="UP001187192"/>
    </source>
</evidence>
<keyword evidence="3" id="KW-1185">Reference proteome</keyword>
<evidence type="ECO:0000313" key="2">
    <source>
        <dbReference type="EMBL" id="GMN50822.1"/>
    </source>
</evidence>
<gene>
    <name evidence="2" type="ORF">TIFTF001_019978</name>
</gene>
<comment type="caution">
    <text evidence="2">The sequence shown here is derived from an EMBL/GenBank/DDBJ whole genome shotgun (WGS) entry which is preliminary data.</text>
</comment>
<name>A0AA88ACR0_FICCA</name>
<organism evidence="2 3">
    <name type="scientific">Ficus carica</name>
    <name type="common">Common fig</name>
    <dbReference type="NCBI Taxonomy" id="3494"/>
    <lineage>
        <taxon>Eukaryota</taxon>
        <taxon>Viridiplantae</taxon>
        <taxon>Streptophyta</taxon>
        <taxon>Embryophyta</taxon>
        <taxon>Tracheophyta</taxon>
        <taxon>Spermatophyta</taxon>
        <taxon>Magnoliopsida</taxon>
        <taxon>eudicotyledons</taxon>
        <taxon>Gunneridae</taxon>
        <taxon>Pentapetalae</taxon>
        <taxon>rosids</taxon>
        <taxon>fabids</taxon>
        <taxon>Rosales</taxon>
        <taxon>Moraceae</taxon>
        <taxon>Ficeae</taxon>
        <taxon>Ficus</taxon>
    </lineage>
</organism>
<reference evidence="2" key="1">
    <citation type="submission" date="2023-07" db="EMBL/GenBank/DDBJ databases">
        <title>draft genome sequence of fig (Ficus carica).</title>
        <authorList>
            <person name="Takahashi T."/>
            <person name="Nishimura K."/>
        </authorList>
    </citation>
    <scope>NUCLEOTIDE SEQUENCE</scope>
</reference>